<reference evidence="3" key="1">
    <citation type="journal article" date="2014" name="Int. J. Syst. Evol. Microbiol.">
        <title>Complete genome sequence of Corynebacterium casei LMG S-19264T (=DSM 44701T), isolated from a smear-ripened cheese.</title>
        <authorList>
            <consortium name="US DOE Joint Genome Institute (JGI-PGF)"/>
            <person name="Walter F."/>
            <person name="Albersmeier A."/>
            <person name="Kalinowski J."/>
            <person name="Ruckert C."/>
        </authorList>
    </citation>
    <scope>NUCLEOTIDE SEQUENCE</scope>
    <source>
        <strain evidence="3">KCTC 32020</strain>
    </source>
</reference>
<keyword evidence="4" id="KW-1185">Reference proteome</keyword>
<sequence length="302" mass="32124">MSLFRTIATGAGLALASAAAFAATPINETRPLDPRGTLEVENVKGRIEVRAWDRPEVRIQGSLGQGVEKLEIEGDRSRLAVRVRYPKRSGWNWGEERSEPTELRLMVPRLASLDLESVAAEVDVEGVASRDLAIESVSGDVRVAAAPGEADIESVSGDLHLTLNSADVSAQTVSGDLMLRGRLDGEVHAETVSGNVDVSVLQSRLRRVTAAAVSGDVVIRTALASDARVNVETVSGDVRLRLPRDVAATVRAESFSGDLRAPGVSVQRPKHGPGASFEHRYGSGSADVRIETFSGDATLDLE</sequence>
<feature type="signal peptide" evidence="1">
    <location>
        <begin position="1"/>
        <end position="22"/>
    </location>
</feature>
<dbReference type="Proteomes" id="UP000636453">
    <property type="component" value="Unassembled WGS sequence"/>
</dbReference>
<proteinExistence type="predicted"/>
<protein>
    <recommendedName>
        <fullName evidence="2">DUF4097 domain-containing protein</fullName>
    </recommendedName>
</protein>
<organism evidence="3 4">
    <name type="scientific">Vulcaniibacterium thermophilum</name>
    <dbReference type="NCBI Taxonomy" id="1169913"/>
    <lineage>
        <taxon>Bacteria</taxon>
        <taxon>Pseudomonadati</taxon>
        <taxon>Pseudomonadota</taxon>
        <taxon>Gammaproteobacteria</taxon>
        <taxon>Lysobacterales</taxon>
        <taxon>Lysobacteraceae</taxon>
        <taxon>Vulcaniibacterium</taxon>
    </lineage>
</organism>
<dbReference type="Pfam" id="PF13349">
    <property type="entry name" value="DUF4097"/>
    <property type="match status" value="1"/>
</dbReference>
<feature type="chain" id="PRO_5037617634" description="DUF4097 domain-containing protein" evidence="1">
    <location>
        <begin position="23"/>
        <end position="302"/>
    </location>
</feature>
<feature type="domain" description="DUF4097" evidence="2">
    <location>
        <begin position="113"/>
        <end position="221"/>
    </location>
</feature>
<dbReference type="RefSeq" id="WP_146475352.1">
    <property type="nucleotide sequence ID" value="NZ_BNCF01000001.1"/>
</dbReference>
<name>A0A918YWF1_9GAMM</name>
<dbReference type="OrthoDB" id="7056452at2"/>
<dbReference type="AlphaFoldDB" id="A0A918YWF1"/>
<comment type="caution">
    <text evidence="3">The sequence shown here is derived from an EMBL/GenBank/DDBJ whole genome shotgun (WGS) entry which is preliminary data.</text>
</comment>
<evidence type="ECO:0000313" key="3">
    <source>
        <dbReference type="EMBL" id="GHE26003.1"/>
    </source>
</evidence>
<dbReference type="InterPro" id="IPR025164">
    <property type="entry name" value="Toastrack_DUF4097"/>
</dbReference>
<evidence type="ECO:0000256" key="1">
    <source>
        <dbReference type="SAM" id="SignalP"/>
    </source>
</evidence>
<keyword evidence="1" id="KW-0732">Signal</keyword>
<dbReference type="EMBL" id="BNCF01000001">
    <property type="protein sequence ID" value="GHE26003.1"/>
    <property type="molecule type" value="Genomic_DNA"/>
</dbReference>
<evidence type="ECO:0000259" key="2">
    <source>
        <dbReference type="Pfam" id="PF13349"/>
    </source>
</evidence>
<evidence type="ECO:0000313" key="4">
    <source>
        <dbReference type="Proteomes" id="UP000636453"/>
    </source>
</evidence>
<gene>
    <name evidence="3" type="ORF">GCM10007167_03820</name>
</gene>
<reference evidence="3" key="2">
    <citation type="submission" date="2020-09" db="EMBL/GenBank/DDBJ databases">
        <authorList>
            <person name="Sun Q."/>
            <person name="Kim S."/>
        </authorList>
    </citation>
    <scope>NUCLEOTIDE SEQUENCE</scope>
    <source>
        <strain evidence="3">KCTC 32020</strain>
    </source>
</reference>
<accession>A0A918YWF1</accession>